<proteinExistence type="predicted"/>
<reference evidence="1" key="1">
    <citation type="submission" date="2021-01" db="EMBL/GenBank/DDBJ databases">
        <authorList>
            <person name="Lovell J.T."/>
            <person name="Bentley N."/>
            <person name="Bhattarai G."/>
            <person name="Jenkins J.W."/>
            <person name="Sreedasyam A."/>
            <person name="Alarcon Y."/>
            <person name="Bock C."/>
            <person name="Boston L."/>
            <person name="Carlson J."/>
            <person name="Cervantes K."/>
            <person name="Clermont K."/>
            <person name="Krom N."/>
            <person name="Kubenka K."/>
            <person name="Mamidi S."/>
            <person name="Mattison C."/>
            <person name="Monteros M."/>
            <person name="Pisani C."/>
            <person name="Plott C."/>
            <person name="Rajasekar S."/>
            <person name="Rhein H.S."/>
            <person name="Rohla C."/>
            <person name="Song M."/>
            <person name="Hilaire R.S."/>
            <person name="Shu S."/>
            <person name="Wells L."/>
            <person name="Wang X."/>
            <person name="Webber J."/>
            <person name="Heerema R.J."/>
            <person name="Klein P."/>
            <person name="Conner P."/>
            <person name="Grauke L."/>
            <person name="Grimwood J."/>
            <person name="Schmutz J."/>
            <person name="Randall J.J."/>
        </authorList>
    </citation>
    <scope>NUCLEOTIDE SEQUENCE</scope>
    <source>
        <tissue evidence="1">Leaf</tissue>
    </source>
</reference>
<protein>
    <submittedName>
        <fullName evidence="1">Uncharacterized protein</fullName>
    </submittedName>
</protein>
<dbReference type="EMBL" id="CM031829">
    <property type="protein sequence ID" value="KAG6711401.1"/>
    <property type="molecule type" value="Genomic_DNA"/>
</dbReference>
<name>A0A922F039_CARIL</name>
<evidence type="ECO:0000313" key="2">
    <source>
        <dbReference type="Proteomes" id="UP000811246"/>
    </source>
</evidence>
<dbReference type="Proteomes" id="UP000811246">
    <property type="component" value="Chromosome 5"/>
</dbReference>
<dbReference type="AlphaFoldDB" id="A0A922F039"/>
<sequence length="185" mass="21315">MVQEVPPTCKQRCMHGKIHLFTWDQSKTQLLPPSPMHRGNSFAIQKRVKLQRSHCSSAHNALTTWLLPKIVLLKKKKRRFDLGSFSLSPFEISPAKYILPRPRLVTFLCPEPPGDTVPLFSTTPEAHSSAQRHPFLQTHSTQTRHFSTFANTKKEMDMRMVLLSHPQLSLTLCPRFLRLYFTSIP</sequence>
<evidence type="ECO:0000313" key="1">
    <source>
        <dbReference type="EMBL" id="KAG6711401.1"/>
    </source>
</evidence>
<comment type="caution">
    <text evidence="1">The sequence shown here is derived from an EMBL/GenBank/DDBJ whole genome shotgun (WGS) entry which is preliminary data.</text>
</comment>
<gene>
    <name evidence="1" type="ORF">I3842_05G051300</name>
</gene>
<organism evidence="1 2">
    <name type="scientific">Carya illinoinensis</name>
    <name type="common">Pecan</name>
    <dbReference type="NCBI Taxonomy" id="32201"/>
    <lineage>
        <taxon>Eukaryota</taxon>
        <taxon>Viridiplantae</taxon>
        <taxon>Streptophyta</taxon>
        <taxon>Embryophyta</taxon>
        <taxon>Tracheophyta</taxon>
        <taxon>Spermatophyta</taxon>
        <taxon>Magnoliopsida</taxon>
        <taxon>eudicotyledons</taxon>
        <taxon>Gunneridae</taxon>
        <taxon>Pentapetalae</taxon>
        <taxon>rosids</taxon>
        <taxon>fabids</taxon>
        <taxon>Fagales</taxon>
        <taxon>Juglandaceae</taxon>
        <taxon>Carya</taxon>
    </lineage>
</organism>
<accession>A0A922F039</accession>